<feature type="compositionally biased region" description="Low complexity" evidence="2">
    <location>
        <begin position="26"/>
        <end position="36"/>
    </location>
</feature>
<dbReference type="OMA" id="TEEEIMY"/>
<accession>G0WDK9</accession>
<dbReference type="GeneID" id="11497266"/>
<feature type="region of interest" description="Disordered" evidence="2">
    <location>
        <begin position="1"/>
        <end position="65"/>
    </location>
</feature>
<dbReference type="EMBL" id="HE580273">
    <property type="protein sequence ID" value="CCD25870.2"/>
    <property type="molecule type" value="Genomic_DNA"/>
</dbReference>
<dbReference type="eggNOG" id="ENOG502RJFX">
    <property type="taxonomic scope" value="Eukaryota"/>
</dbReference>
<dbReference type="GO" id="GO:0032126">
    <property type="term" value="C:eisosome"/>
    <property type="evidence" value="ECO:0007669"/>
    <property type="project" value="EnsemblFungi"/>
</dbReference>
<feature type="region of interest" description="Disordered" evidence="2">
    <location>
        <begin position="158"/>
        <end position="235"/>
    </location>
</feature>
<evidence type="ECO:0000313" key="4">
    <source>
        <dbReference type="Proteomes" id="UP000000689"/>
    </source>
</evidence>
<feature type="coiled-coil region" evidence="1">
    <location>
        <begin position="456"/>
        <end position="577"/>
    </location>
</feature>
<feature type="compositionally biased region" description="Basic and acidic residues" evidence="2">
    <location>
        <begin position="224"/>
        <end position="235"/>
    </location>
</feature>
<dbReference type="AlphaFoldDB" id="G0WDK9"/>
<evidence type="ECO:0000256" key="2">
    <source>
        <dbReference type="SAM" id="MobiDB-lite"/>
    </source>
</evidence>
<gene>
    <name evidence="3" type="primary">NDAI0G00940</name>
    <name evidence="3" type="ordered locus">NDAI_0G00940</name>
</gene>
<feature type="compositionally biased region" description="Low complexity" evidence="2">
    <location>
        <begin position="166"/>
        <end position="175"/>
    </location>
</feature>
<dbReference type="Proteomes" id="UP000000689">
    <property type="component" value="Chromosome 7"/>
</dbReference>
<dbReference type="RefSeq" id="XP_003671113.2">
    <property type="nucleotide sequence ID" value="XM_003671065.2"/>
</dbReference>
<feature type="compositionally biased region" description="Low complexity" evidence="2">
    <location>
        <begin position="44"/>
        <end position="58"/>
    </location>
</feature>
<keyword evidence="1" id="KW-0175">Coiled coil</keyword>
<dbReference type="OrthoDB" id="4068250at2759"/>
<protein>
    <submittedName>
        <fullName evidence="3">Uncharacterized protein</fullName>
    </submittedName>
</protein>
<reference evidence="3 4" key="1">
    <citation type="journal article" date="2011" name="Proc. Natl. Acad. Sci. U.S.A.">
        <title>Evolutionary erosion of yeast sex chromosomes by mating-type switching accidents.</title>
        <authorList>
            <person name="Gordon J.L."/>
            <person name="Armisen D."/>
            <person name="Proux-Wera E."/>
            <person name="Oheigeartaigh S.S."/>
            <person name="Byrne K.P."/>
            <person name="Wolfe K.H."/>
        </authorList>
    </citation>
    <scope>NUCLEOTIDE SEQUENCE [LARGE SCALE GENOMIC DNA]</scope>
    <source>
        <strain evidence="4">ATCC 10597 / BCRC 20456 / CBS 421 / NBRC 0211 / NRRL Y-12639</strain>
    </source>
</reference>
<organism evidence="3 4">
    <name type="scientific">Naumovozyma dairenensis (strain ATCC 10597 / BCRC 20456 / CBS 421 / NBRC 0211 / NRRL Y-12639)</name>
    <name type="common">Saccharomyces dairenensis</name>
    <dbReference type="NCBI Taxonomy" id="1071378"/>
    <lineage>
        <taxon>Eukaryota</taxon>
        <taxon>Fungi</taxon>
        <taxon>Dikarya</taxon>
        <taxon>Ascomycota</taxon>
        <taxon>Saccharomycotina</taxon>
        <taxon>Saccharomycetes</taxon>
        <taxon>Saccharomycetales</taxon>
        <taxon>Saccharomycetaceae</taxon>
        <taxon>Naumovozyma</taxon>
    </lineage>
</organism>
<sequence length="656" mass="76145">MSLKLGSKKNDPFEHLLNPQPKTTGSSDSSRPRSSSLFLQRVISSTSSIQKTPTTSSSSKKKVSTEEYLSPFRSNLVTNNKAYIQNEKTKRFPTVSATSNYTNRTSKEMGFKKIPKDKNFAKDIFFPSYLTQNEQRQQIELTKLVKLEKDLQYKKDSQNIIDLTKQPSQSQSPSPLDDSANAEKPPLEKPIDPKLTPMVSFQLSTPPVNNKNKKTQVVPEEEEKERNPKATPNSKEEIVKTKKFGILSKSIYDQLQYDQQQHEQYLASYKAEMQEKYDVKMQEYENELKSLDEKIVASNELIEQCKKDTDAKLDIMNAELVKRMFDERSVQTDDKMKIFSETKLIKREKIDEKINVEELDDQVVGEIDQLNKEKEKVYDEFNEWTFNMTNIAEQLDAKLFKIKQINITQMNLQNKIDGLNNEKLGLTKEIEANKFTHANNVETIENVDNKQYLPKLNNIDSQINDLLNQLTLIKQENANEKIQLSELTQKLEKERMDHEEKLKLDAEERKRQEENLLGKQREELEQKANDLQLNHETEMTNLKTSYEQQLADFKSKLMEQQDKVDDLKLQKSRLEGSKAIEDQDRQKQSDNVLKNEILSKQHQQAEAYNAVQLAQKKKNASPVAEDLMKESHIPALSKAKDDSLFEYETEEEIMYV</sequence>
<dbReference type="GO" id="GO:0097446">
    <property type="term" value="P:protein localization to eisosome filament"/>
    <property type="evidence" value="ECO:0007669"/>
    <property type="project" value="EnsemblFungi"/>
</dbReference>
<dbReference type="GO" id="GO:0042149">
    <property type="term" value="P:cellular response to glucose starvation"/>
    <property type="evidence" value="ECO:0007669"/>
    <property type="project" value="EnsemblFungi"/>
</dbReference>
<evidence type="ECO:0000313" key="3">
    <source>
        <dbReference type="EMBL" id="CCD25870.2"/>
    </source>
</evidence>
<dbReference type="KEGG" id="ndi:NDAI_0G00940"/>
<proteinExistence type="predicted"/>
<dbReference type="HOGENOM" id="CLU_018313_0_0_1"/>
<keyword evidence="4" id="KW-1185">Reference proteome</keyword>
<feature type="compositionally biased region" description="Polar residues" evidence="2">
    <location>
        <begin position="199"/>
        <end position="210"/>
    </location>
</feature>
<name>G0WDK9_NAUDC</name>
<evidence type="ECO:0000256" key="1">
    <source>
        <dbReference type="SAM" id="Coils"/>
    </source>
</evidence>
<feature type="coiled-coil region" evidence="1">
    <location>
        <begin position="402"/>
        <end position="429"/>
    </location>
</feature>
<feature type="coiled-coil region" evidence="1">
    <location>
        <begin position="274"/>
        <end position="308"/>
    </location>
</feature>